<dbReference type="PROSITE" id="PS50123">
    <property type="entry name" value="CHER"/>
    <property type="match status" value="1"/>
</dbReference>
<dbReference type="OrthoDB" id="9816309at2"/>
<dbReference type="PROSITE" id="PS50112">
    <property type="entry name" value="PAS"/>
    <property type="match status" value="1"/>
</dbReference>
<evidence type="ECO:0000256" key="1">
    <source>
        <dbReference type="ARBA" id="ARBA00001541"/>
    </source>
</evidence>
<evidence type="ECO:0000256" key="4">
    <source>
        <dbReference type="ARBA" id="ARBA00022679"/>
    </source>
</evidence>
<evidence type="ECO:0000256" key="3">
    <source>
        <dbReference type="ARBA" id="ARBA00022603"/>
    </source>
</evidence>
<accession>A0A2T0MRV5</accession>
<keyword evidence="5" id="KW-0949">S-adenosyl-L-methionine</keyword>
<dbReference type="Gene3D" id="3.30.450.20">
    <property type="entry name" value="PAS domain"/>
    <property type="match status" value="2"/>
</dbReference>
<dbReference type="Gene3D" id="1.10.155.10">
    <property type="entry name" value="Chemotaxis receptor methyltransferase CheR, N-terminal domain"/>
    <property type="match status" value="1"/>
</dbReference>
<dbReference type="InterPro" id="IPR022641">
    <property type="entry name" value="CheR_N"/>
</dbReference>
<dbReference type="EMBL" id="PVNG01000015">
    <property type="protein sequence ID" value="PRX61226.1"/>
    <property type="molecule type" value="Genomic_DNA"/>
</dbReference>
<evidence type="ECO:0000313" key="10">
    <source>
        <dbReference type="Proteomes" id="UP000238312"/>
    </source>
</evidence>
<evidence type="ECO:0000256" key="2">
    <source>
        <dbReference type="ARBA" id="ARBA00012534"/>
    </source>
</evidence>
<protein>
    <recommendedName>
        <fullName evidence="2">protein-glutamate O-methyltransferase</fullName>
        <ecNumber evidence="2">2.1.1.80</ecNumber>
    </recommendedName>
</protein>
<dbReference type="Gene3D" id="3.40.50.150">
    <property type="entry name" value="Vaccinia Virus protein VP39"/>
    <property type="match status" value="1"/>
</dbReference>
<comment type="catalytic activity">
    <reaction evidence="1">
        <text>L-glutamyl-[protein] + S-adenosyl-L-methionine = [protein]-L-glutamate 5-O-methyl ester + S-adenosyl-L-homocysteine</text>
        <dbReference type="Rhea" id="RHEA:24452"/>
        <dbReference type="Rhea" id="RHEA-COMP:10208"/>
        <dbReference type="Rhea" id="RHEA-COMP:10311"/>
        <dbReference type="ChEBI" id="CHEBI:29973"/>
        <dbReference type="ChEBI" id="CHEBI:57856"/>
        <dbReference type="ChEBI" id="CHEBI:59789"/>
        <dbReference type="ChEBI" id="CHEBI:82795"/>
        <dbReference type="EC" id="2.1.1.80"/>
    </reaction>
</comment>
<dbReference type="Pfam" id="PF08448">
    <property type="entry name" value="PAS_4"/>
    <property type="match status" value="1"/>
</dbReference>
<dbReference type="SUPFAM" id="SSF55785">
    <property type="entry name" value="PYP-like sensor domain (PAS domain)"/>
    <property type="match status" value="2"/>
</dbReference>
<dbReference type="EC" id="2.1.1.80" evidence="2"/>
<keyword evidence="4" id="KW-0808">Transferase</keyword>
<dbReference type="InterPro" id="IPR013656">
    <property type="entry name" value="PAS_4"/>
</dbReference>
<dbReference type="Pfam" id="PF00989">
    <property type="entry name" value="PAS"/>
    <property type="match status" value="1"/>
</dbReference>
<keyword evidence="10" id="KW-1185">Reference proteome</keyword>
<feature type="domain" description="CheR-type methyltransferase" evidence="8">
    <location>
        <begin position="1"/>
        <end position="269"/>
    </location>
</feature>
<gene>
    <name evidence="9" type="ORF">B0I32_11580</name>
</gene>
<feature type="domain" description="PAS" evidence="7">
    <location>
        <begin position="486"/>
        <end position="530"/>
    </location>
</feature>
<organism evidence="9 10">
    <name type="scientific">Nonomuraea fuscirosea</name>
    <dbReference type="NCBI Taxonomy" id="1291556"/>
    <lineage>
        <taxon>Bacteria</taxon>
        <taxon>Bacillati</taxon>
        <taxon>Actinomycetota</taxon>
        <taxon>Actinomycetes</taxon>
        <taxon>Streptosporangiales</taxon>
        <taxon>Streptosporangiaceae</taxon>
        <taxon>Nonomuraea</taxon>
    </lineage>
</organism>
<evidence type="ECO:0000256" key="5">
    <source>
        <dbReference type="ARBA" id="ARBA00022691"/>
    </source>
</evidence>
<dbReference type="InterPro" id="IPR000780">
    <property type="entry name" value="CheR_MeTrfase"/>
</dbReference>
<sequence>MTTEEERRFDELLLLLRETRGFDFSGYKRSTLIRRVARRLEALGLRDYDAYRDLLELEPGEFTKLFDSLLINVTGFFRDVTAWQRLRELVVPALLDLKPAGRPIRVWSAGCASGEEAYTLAMILAEELGADEFRRRVKIYGTDLDEQAVHAARAGVYSGRTLADVPAGLRERYFEPMDGGFAFRHDLRGRLVFGRNDLTRDAPISRVDLLVSRNTLMYFNTRTQLDVVSRFHFALSDPGFLFLGKAETLLGQSHAFEPVDLALRLFRKRGPVTSGTTDRGSRPPVLAAVALDCGPVAQIVVDVPGNLALANSRAAALFGLGPRDVGRPFQDLEVSYWPVELQTVIEQACEGRGPVELREVNWYRAGTPAPEVFDVSVVPLLVSGDLAGVSIHFYDVTRYRRLRDELKQANRRLEQASTELRSLNEALEATNEELQATNEELEATNGELQSTNEELETMNEELQSTNDELRHLNDVLTARTIELDEVNRFVSSVVRSLGDAVVVLDEQLHVVVWGPGAEALWGVRAEEAAGLPLAELDVGLPLDVLCPRLRAALADRSRPPEQGEGLLLDAVNRRGRPTRLDVRLSHLRTEDDALHGLIMVMKELRPQQP</sequence>
<comment type="caution">
    <text evidence="9">The sequence shown here is derived from an EMBL/GenBank/DDBJ whole genome shotgun (WGS) entry which is preliminary data.</text>
</comment>
<dbReference type="GO" id="GO:0006355">
    <property type="term" value="P:regulation of DNA-templated transcription"/>
    <property type="evidence" value="ECO:0007669"/>
    <property type="project" value="InterPro"/>
</dbReference>
<dbReference type="InterPro" id="IPR022642">
    <property type="entry name" value="CheR_C"/>
</dbReference>
<evidence type="ECO:0000259" key="7">
    <source>
        <dbReference type="PROSITE" id="PS50112"/>
    </source>
</evidence>
<dbReference type="SUPFAM" id="SSF53335">
    <property type="entry name" value="S-adenosyl-L-methionine-dependent methyltransferases"/>
    <property type="match status" value="1"/>
</dbReference>
<dbReference type="GO" id="GO:0008983">
    <property type="term" value="F:protein-glutamate O-methyltransferase activity"/>
    <property type="evidence" value="ECO:0007669"/>
    <property type="project" value="UniProtKB-EC"/>
</dbReference>
<keyword evidence="6" id="KW-0175">Coiled coil</keyword>
<reference evidence="9 10" key="1">
    <citation type="submission" date="2018-03" db="EMBL/GenBank/DDBJ databases">
        <title>Genomic Encyclopedia of Type Strains, Phase III (KMG-III): the genomes of soil and plant-associated and newly described type strains.</title>
        <authorList>
            <person name="Whitman W."/>
        </authorList>
    </citation>
    <scope>NUCLEOTIDE SEQUENCE [LARGE SCALE GENOMIC DNA]</scope>
    <source>
        <strain evidence="9 10">CGMCC 4.7104</strain>
    </source>
</reference>
<dbReference type="Gene3D" id="1.20.120.330">
    <property type="entry name" value="Nucleotidyltransferases domain 2"/>
    <property type="match status" value="1"/>
</dbReference>
<proteinExistence type="predicted"/>
<dbReference type="PANTHER" id="PTHR24422:SF10">
    <property type="entry name" value="CHEMOTAXIS PROTEIN METHYLTRANSFERASE 2"/>
    <property type="match status" value="1"/>
</dbReference>
<dbReference type="SMART" id="SM00091">
    <property type="entry name" value="PAS"/>
    <property type="match status" value="2"/>
</dbReference>
<evidence type="ECO:0000256" key="6">
    <source>
        <dbReference type="SAM" id="Coils"/>
    </source>
</evidence>
<dbReference type="GO" id="GO:0032259">
    <property type="term" value="P:methylation"/>
    <property type="evidence" value="ECO:0007669"/>
    <property type="project" value="UniProtKB-KW"/>
</dbReference>
<dbReference type="SUPFAM" id="SSF47757">
    <property type="entry name" value="Chemotaxis receptor methyltransferase CheR, N-terminal domain"/>
    <property type="match status" value="1"/>
</dbReference>
<dbReference type="PANTHER" id="PTHR24422">
    <property type="entry name" value="CHEMOTAXIS PROTEIN METHYLTRANSFERASE"/>
    <property type="match status" value="1"/>
</dbReference>
<dbReference type="PRINTS" id="PR00996">
    <property type="entry name" value="CHERMTFRASE"/>
</dbReference>
<dbReference type="Pfam" id="PF03705">
    <property type="entry name" value="CheR_N"/>
    <property type="match status" value="1"/>
</dbReference>
<dbReference type="InterPro" id="IPR000014">
    <property type="entry name" value="PAS"/>
</dbReference>
<dbReference type="Pfam" id="PF01739">
    <property type="entry name" value="CheR"/>
    <property type="match status" value="1"/>
</dbReference>
<dbReference type="AlphaFoldDB" id="A0A2T0MRV5"/>
<dbReference type="Proteomes" id="UP000238312">
    <property type="component" value="Unassembled WGS sequence"/>
</dbReference>
<dbReference type="SMART" id="SM00138">
    <property type="entry name" value="MeTrc"/>
    <property type="match status" value="1"/>
</dbReference>
<evidence type="ECO:0000313" key="9">
    <source>
        <dbReference type="EMBL" id="PRX61226.1"/>
    </source>
</evidence>
<dbReference type="InterPro" id="IPR036804">
    <property type="entry name" value="CheR_N_sf"/>
</dbReference>
<dbReference type="InterPro" id="IPR029063">
    <property type="entry name" value="SAM-dependent_MTases_sf"/>
</dbReference>
<evidence type="ECO:0000259" key="8">
    <source>
        <dbReference type="PROSITE" id="PS50123"/>
    </source>
</evidence>
<dbReference type="InterPro" id="IPR035965">
    <property type="entry name" value="PAS-like_dom_sf"/>
</dbReference>
<dbReference type="InterPro" id="IPR050903">
    <property type="entry name" value="Bact_Chemotaxis_MeTrfase"/>
</dbReference>
<feature type="coiled-coil region" evidence="6">
    <location>
        <begin position="396"/>
        <end position="479"/>
    </location>
</feature>
<dbReference type="RefSeq" id="WP_106246046.1">
    <property type="nucleotide sequence ID" value="NZ_JBFAIL010000012.1"/>
</dbReference>
<keyword evidence="3" id="KW-0489">Methyltransferase</keyword>
<name>A0A2T0MRV5_9ACTN</name>
<dbReference type="InterPro" id="IPR013767">
    <property type="entry name" value="PAS_fold"/>
</dbReference>